<dbReference type="Proteomes" id="UP000036955">
    <property type="component" value="Unassembled WGS sequence"/>
</dbReference>
<accession>A0A0L1MP81</accession>
<dbReference type="Gene3D" id="1.10.260.40">
    <property type="entry name" value="lambda repressor-like DNA-binding domains"/>
    <property type="match status" value="1"/>
</dbReference>
<protein>
    <recommendedName>
        <fullName evidence="1">IrrE N-terminal-like domain-containing protein</fullName>
    </recommendedName>
</protein>
<evidence type="ECO:0000313" key="2">
    <source>
        <dbReference type="EMBL" id="KNH30318.1"/>
    </source>
</evidence>
<dbReference type="AlphaFoldDB" id="A0A0L1MP81"/>
<dbReference type="GO" id="GO:0001046">
    <property type="term" value="F:core promoter sequence-specific DNA binding"/>
    <property type="evidence" value="ECO:0007669"/>
    <property type="project" value="TreeGrafter"/>
</dbReference>
<reference evidence="2 3" key="1">
    <citation type="submission" date="2015-06" db="EMBL/GenBank/DDBJ databases">
        <authorList>
            <person name="Hoefler B.C."/>
            <person name="Straight P.D."/>
        </authorList>
    </citation>
    <scope>NUCLEOTIDE SEQUENCE [LARGE SCALE GENOMIC DNA]</scope>
    <source>
        <strain evidence="2 3">Riq4</strain>
    </source>
</reference>
<dbReference type="EMBL" id="LFQK01000001">
    <property type="protein sequence ID" value="KNH30318.1"/>
    <property type="molecule type" value="Genomic_DNA"/>
</dbReference>
<dbReference type="InterPro" id="IPR010982">
    <property type="entry name" value="Lambda_DNA-bd_dom_sf"/>
</dbReference>
<comment type="caution">
    <text evidence="2">The sequence shown here is derived from an EMBL/GenBank/DDBJ whole genome shotgun (WGS) entry which is preliminary data.</text>
</comment>
<name>A0A0L1MP81_PSESX</name>
<dbReference type="InterPro" id="IPR010359">
    <property type="entry name" value="IrrE_HExxH"/>
</dbReference>
<evidence type="ECO:0000259" key="1">
    <source>
        <dbReference type="Pfam" id="PF06114"/>
    </source>
</evidence>
<dbReference type="Gene3D" id="1.10.10.2910">
    <property type="match status" value="1"/>
</dbReference>
<dbReference type="PANTHER" id="PTHR40455">
    <property type="entry name" value="ANTITOXIN HIGA"/>
    <property type="match status" value="1"/>
</dbReference>
<feature type="domain" description="IrrE N-terminal-like" evidence="1">
    <location>
        <begin position="247"/>
        <end position="369"/>
    </location>
</feature>
<dbReference type="PATRIC" id="fig|317.197.peg.93"/>
<evidence type="ECO:0000313" key="3">
    <source>
        <dbReference type="Proteomes" id="UP000036955"/>
    </source>
</evidence>
<organism evidence="2 3">
    <name type="scientific">Pseudomonas syringae</name>
    <dbReference type="NCBI Taxonomy" id="317"/>
    <lineage>
        <taxon>Bacteria</taxon>
        <taxon>Pseudomonadati</taxon>
        <taxon>Pseudomonadota</taxon>
        <taxon>Gammaproteobacteria</taxon>
        <taxon>Pseudomonadales</taxon>
        <taxon>Pseudomonadaceae</taxon>
        <taxon>Pseudomonas</taxon>
    </lineage>
</organism>
<dbReference type="SUPFAM" id="SSF47413">
    <property type="entry name" value="lambda repressor-like DNA-binding domains"/>
    <property type="match status" value="1"/>
</dbReference>
<proteinExistence type="predicted"/>
<dbReference type="Pfam" id="PF06114">
    <property type="entry name" value="Peptidase_M78"/>
    <property type="match status" value="1"/>
</dbReference>
<dbReference type="OrthoDB" id="9796786at2"/>
<dbReference type="GO" id="GO:0006355">
    <property type="term" value="P:regulation of DNA-templated transcription"/>
    <property type="evidence" value="ECO:0007669"/>
    <property type="project" value="InterPro"/>
</dbReference>
<gene>
    <name evidence="2" type="ORF">ACS77_00435</name>
</gene>
<dbReference type="PANTHER" id="PTHR40455:SF1">
    <property type="entry name" value="ANTITOXIN HIGA"/>
    <property type="match status" value="1"/>
</dbReference>
<sequence>MSTKVIRTEEQYRAYLEEVQVLMAKNPSLYTEESDRLEVLTVLLEAYENSKYPVEPPDPIDAILFRMQERGLKQADLVSYFGTSSRVSEVLRRKRPLTVQMIRALSIGLGLSAETLIGVSSPDVEQKKGEIDWTKFPIKEMTRRGWLQEISIQAKESIQQVVQNYISEAGLQFGAASFRRTLSGEASSPTTQYALYAWLARVIQRARDKKENLGFFDESKLSATFLRELAQLSWSVHGPLLAIEFLERQGVAVVIEPHLKGTQLDGAALKDADGTPIIALTLRYDRLDNFWFTLLHEVAHLWKHIGHDEAFLDDLNTESEDRREAEANRLAREAFIPRMIWKRSEAHLSPSMESIENLARELKIHPSIIVGRIRKESDNYALFSGLVGQDEVRAMLQSYTNCEA</sequence>
<dbReference type="InterPro" id="IPR039060">
    <property type="entry name" value="Antitox_HigA"/>
</dbReference>